<dbReference type="AlphaFoldDB" id="A0ABD0KVN2"/>
<name>A0ABD0KVN2_9CAEN</name>
<feature type="region of interest" description="Disordered" evidence="1">
    <location>
        <begin position="22"/>
        <end position="57"/>
    </location>
</feature>
<sequence>ATLTPASGRCMTRKEVGLRQKEIGEGRRQRRTRDYVYPNVSQIEPDPEINSRKAVEP</sequence>
<evidence type="ECO:0000313" key="3">
    <source>
        <dbReference type="Proteomes" id="UP001519460"/>
    </source>
</evidence>
<feature type="non-terminal residue" evidence="2">
    <location>
        <position position="1"/>
    </location>
</feature>
<dbReference type="EMBL" id="JACVVK020000117">
    <property type="protein sequence ID" value="KAK7491203.1"/>
    <property type="molecule type" value="Genomic_DNA"/>
</dbReference>
<proteinExistence type="predicted"/>
<accession>A0ABD0KVN2</accession>
<protein>
    <submittedName>
        <fullName evidence="2">Uncharacterized protein</fullName>
    </submittedName>
</protein>
<comment type="caution">
    <text evidence="2">The sequence shown here is derived from an EMBL/GenBank/DDBJ whole genome shotgun (WGS) entry which is preliminary data.</text>
</comment>
<reference evidence="2 3" key="1">
    <citation type="journal article" date="2023" name="Sci. Data">
        <title>Genome assembly of the Korean intertidal mud-creeper Batillaria attramentaria.</title>
        <authorList>
            <person name="Patra A.K."/>
            <person name="Ho P.T."/>
            <person name="Jun S."/>
            <person name="Lee S.J."/>
            <person name="Kim Y."/>
            <person name="Won Y.J."/>
        </authorList>
    </citation>
    <scope>NUCLEOTIDE SEQUENCE [LARGE SCALE GENOMIC DNA]</scope>
    <source>
        <strain evidence="2">Wonlab-2016</strain>
    </source>
</reference>
<feature type="non-terminal residue" evidence="2">
    <location>
        <position position="57"/>
    </location>
</feature>
<evidence type="ECO:0000313" key="2">
    <source>
        <dbReference type="EMBL" id="KAK7491203.1"/>
    </source>
</evidence>
<keyword evidence="3" id="KW-1185">Reference proteome</keyword>
<organism evidence="2 3">
    <name type="scientific">Batillaria attramentaria</name>
    <dbReference type="NCBI Taxonomy" id="370345"/>
    <lineage>
        <taxon>Eukaryota</taxon>
        <taxon>Metazoa</taxon>
        <taxon>Spiralia</taxon>
        <taxon>Lophotrochozoa</taxon>
        <taxon>Mollusca</taxon>
        <taxon>Gastropoda</taxon>
        <taxon>Caenogastropoda</taxon>
        <taxon>Sorbeoconcha</taxon>
        <taxon>Cerithioidea</taxon>
        <taxon>Batillariidae</taxon>
        <taxon>Batillaria</taxon>
    </lineage>
</organism>
<dbReference type="Proteomes" id="UP001519460">
    <property type="component" value="Unassembled WGS sequence"/>
</dbReference>
<gene>
    <name evidence="2" type="ORF">BaRGS_00017474</name>
</gene>
<evidence type="ECO:0000256" key="1">
    <source>
        <dbReference type="SAM" id="MobiDB-lite"/>
    </source>
</evidence>